<dbReference type="PANTHER" id="PTHR30250:SF11">
    <property type="entry name" value="O-ANTIGEN TRANSPORTER-RELATED"/>
    <property type="match status" value="1"/>
</dbReference>
<feature type="transmembrane region" description="Helical" evidence="6">
    <location>
        <begin position="353"/>
        <end position="375"/>
    </location>
</feature>
<feature type="transmembrane region" description="Helical" evidence="6">
    <location>
        <begin position="54"/>
        <end position="74"/>
    </location>
</feature>
<evidence type="ECO:0000256" key="3">
    <source>
        <dbReference type="ARBA" id="ARBA00022692"/>
    </source>
</evidence>
<reference evidence="7" key="1">
    <citation type="submission" date="2022-12" db="EMBL/GenBank/DDBJ databases">
        <title>Phocaeicola acetigenes sp. nov., isolated feces from a healthy human.</title>
        <authorList>
            <person name="Do H."/>
            <person name="Ha Y.B."/>
            <person name="Kim J.-S."/>
            <person name="Suh M.K."/>
            <person name="Kim H.S."/>
            <person name="Lee J.-S."/>
        </authorList>
    </citation>
    <scope>NUCLEOTIDE SEQUENCE</scope>
    <source>
        <strain evidence="7">KGMB11183</strain>
    </source>
</reference>
<proteinExistence type="predicted"/>
<sequence length="441" mass="50240">MITKKIKDFLHKGNKRSVKMKKNILLMLFLKGGSILAGLLLIPLTLDYVDSETYGIWMTLSSMVAWVHFFDIGINNGLRNRLTEALAIGDLKLGKEYVSTTYAILTLIFVPLMIILLIITPHINWNNLLNLNLTTNLLIPICIIIVYFCLNFIFSTINTIMLAEQHPADASWRQLLQQVVSLAIIYILTLTTEGNLIYLCIGLCLAPIIVIVFFNITLFSGKYKELAPSIKYVRFSLAPNLLKLGVQFFIIQIAGVIQYQMINFLIIRYYGANEVSAYNIAYKYFSVIYMLWGIILAPVWSAVTDAFTRNDLQWIRHTTSKYLKIYFIFILIGIVMLVISSSIYSIWIQNKVFISFNLSFWILLYLLVLMFSGIYVNVLNGAGKLKVQSIACIFSPIVFLCSFYIFKKIELGVSAILIASIIANFNGLILAPLQYKRLLKK</sequence>
<evidence type="ECO:0000256" key="1">
    <source>
        <dbReference type="ARBA" id="ARBA00004651"/>
    </source>
</evidence>
<feature type="transmembrane region" description="Helical" evidence="6">
    <location>
        <begin position="387"/>
        <end position="406"/>
    </location>
</feature>
<evidence type="ECO:0000256" key="6">
    <source>
        <dbReference type="SAM" id="Phobius"/>
    </source>
</evidence>
<keyword evidence="8" id="KW-1185">Reference proteome</keyword>
<dbReference type="InterPro" id="IPR002797">
    <property type="entry name" value="Polysacc_synth"/>
</dbReference>
<dbReference type="Pfam" id="PF01943">
    <property type="entry name" value="Polysacc_synt"/>
    <property type="match status" value="1"/>
</dbReference>
<feature type="transmembrane region" description="Helical" evidence="6">
    <location>
        <begin position="325"/>
        <end position="347"/>
    </location>
</feature>
<accession>A0ABT4PK93</accession>
<protein>
    <submittedName>
        <fullName evidence="7">MATE family efflux transporter</fullName>
    </submittedName>
</protein>
<evidence type="ECO:0000313" key="7">
    <source>
        <dbReference type="EMBL" id="MCZ8373409.1"/>
    </source>
</evidence>
<dbReference type="InterPro" id="IPR050833">
    <property type="entry name" value="Poly_Biosynth_Transport"/>
</dbReference>
<dbReference type="EMBL" id="JAPZVM010000012">
    <property type="protein sequence ID" value="MCZ8373409.1"/>
    <property type="molecule type" value="Genomic_DNA"/>
</dbReference>
<dbReference type="Proteomes" id="UP001141933">
    <property type="component" value="Unassembled WGS sequence"/>
</dbReference>
<feature type="transmembrane region" description="Helical" evidence="6">
    <location>
        <begin position="241"/>
        <end position="262"/>
    </location>
</feature>
<keyword evidence="2" id="KW-1003">Cell membrane</keyword>
<keyword evidence="5 6" id="KW-0472">Membrane</keyword>
<organism evidence="7 8">
    <name type="scientific">Phocaeicola acetigenes</name>
    <dbReference type="NCBI Taxonomy" id="3016083"/>
    <lineage>
        <taxon>Bacteria</taxon>
        <taxon>Pseudomonadati</taxon>
        <taxon>Bacteroidota</taxon>
        <taxon>Bacteroidia</taxon>
        <taxon>Bacteroidales</taxon>
        <taxon>Bacteroidaceae</taxon>
        <taxon>Phocaeicola</taxon>
    </lineage>
</organism>
<evidence type="ECO:0000256" key="2">
    <source>
        <dbReference type="ARBA" id="ARBA00022475"/>
    </source>
</evidence>
<feature type="transmembrane region" description="Helical" evidence="6">
    <location>
        <begin position="24"/>
        <end position="42"/>
    </location>
</feature>
<dbReference type="RefSeq" id="WP_269878742.1">
    <property type="nucleotide sequence ID" value="NZ_JAPZVM010000012.1"/>
</dbReference>
<keyword evidence="3 6" id="KW-0812">Transmembrane</keyword>
<feature type="transmembrane region" description="Helical" evidence="6">
    <location>
        <begin position="412"/>
        <end position="433"/>
    </location>
</feature>
<feature type="transmembrane region" description="Helical" evidence="6">
    <location>
        <begin position="137"/>
        <end position="163"/>
    </location>
</feature>
<feature type="transmembrane region" description="Helical" evidence="6">
    <location>
        <begin position="282"/>
        <end position="304"/>
    </location>
</feature>
<gene>
    <name evidence="7" type="ORF">O6P32_11950</name>
</gene>
<comment type="subcellular location">
    <subcellularLocation>
        <location evidence="1">Cell membrane</location>
        <topology evidence="1">Multi-pass membrane protein</topology>
    </subcellularLocation>
</comment>
<evidence type="ECO:0000256" key="5">
    <source>
        <dbReference type="ARBA" id="ARBA00023136"/>
    </source>
</evidence>
<dbReference type="PANTHER" id="PTHR30250">
    <property type="entry name" value="PST FAMILY PREDICTED COLANIC ACID TRANSPORTER"/>
    <property type="match status" value="1"/>
</dbReference>
<comment type="caution">
    <text evidence="7">The sequence shown here is derived from an EMBL/GenBank/DDBJ whole genome shotgun (WGS) entry which is preliminary data.</text>
</comment>
<keyword evidence="4 6" id="KW-1133">Transmembrane helix</keyword>
<feature type="transmembrane region" description="Helical" evidence="6">
    <location>
        <begin position="196"/>
        <end position="220"/>
    </location>
</feature>
<name>A0ABT4PK93_9BACT</name>
<dbReference type="CDD" id="cd12082">
    <property type="entry name" value="MATE_like"/>
    <property type="match status" value="1"/>
</dbReference>
<evidence type="ECO:0000313" key="8">
    <source>
        <dbReference type="Proteomes" id="UP001141933"/>
    </source>
</evidence>
<evidence type="ECO:0000256" key="4">
    <source>
        <dbReference type="ARBA" id="ARBA00022989"/>
    </source>
</evidence>
<feature type="transmembrane region" description="Helical" evidence="6">
    <location>
        <begin position="102"/>
        <end position="125"/>
    </location>
</feature>